<dbReference type="InterPro" id="IPR010930">
    <property type="entry name" value="Flg_bb/hook_C_dom"/>
</dbReference>
<comment type="similarity">
    <text evidence="3">Belongs to the flagella basal body rod proteins family.</text>
</comment>
<evidence type="ECO:0000256" key="5">
    <source>
        <dbReference type="ARBA" id="ARBA00022525"/>
    </source>
</evidence>
<dbReference type="InterPro" id="IPR002371">
    <property type="entry name" value="FlgK"/>
</dbReference>
<evidence type="ECO:0000256" key="3">
    <source>
        <dbReference type="ARBA" id="ARBA00009677"/>
    </source>
</evidence>
<sequence length="695" mass="72364">MSLTVSLRTAASGLQAAQAGLRTTSDNIANVNTPGYVRKTIDQKPVVVGGMGMGVEVSGVKRITDQYLQMATLSATSESKRWGTVSEYLDNAQSLFGDPSSNNFFFSRMDSIYSAFSAASDDPSSSLLRSQAISNISDFLNEGARINTHINDLGNTVDAQAKADIDRANDLLEQINRLNSDVSRANLANADASGSENIQSQLIDELSAIMNVQVQQRSQGGVTIRSAEGYLLAGDNAAKLSYNRSDSTMSYIAIEPMGGIGQAQPITITGGDLRGLMDLRDDVLPGLSDQLGEFVSRVTEQLNAAHNANAAMPPPASMTGRDVGTDLDTAAAGFTGTSTIAIVDQANGVVQSSVVIDFDNQTMTPGGAFSGDFLGDLNNALGGMATATFADGQLSLAAGAGYGVAMDEGTSMKAGRAFSHFFGLNDIVRSNGVTNYETGLKLTDGHGFTPGDVIQLNLAQADGRPLRNISITMPPAGTMQDLLDTLNASSTGVGLYGTFSLDSSGKMTFAGNGGGDVQLAVAKDDTKRGTDGASLSQLFGLGVNERSSRAGRFTVDQALVSNPMKLALGKLDLSVTPPAASLRPGDGRGALALAGSGDIATAFSAAGELGQVTMTVSRYAAEFGGSIGRRAQAADTRKQSADSVATEATARRQSVEGVNLDEELVRLTTYQQAFNASARMVQAAKELFDVLSNMI</sequence>
<protein>
    <recommendedName>
        <fullName evidence="4">Flagellar hook-associated protein 1</fullName>
    </recommendedName>
</protein>
<keyword evidence="5" id="KW-0964">Secreted</keyword>
<evidence type="ECO:0000259" key="7">
    <source>
        <dbReference type="Pfam" id="PF00460"/>
    </source>
</evidence>
<dbReference type="InterPro" id="IPR053927">
    <property type="entry name" value="FlgK_helical"/>
</dbReference>
<dbReference type="Pfam" id="PF22638">
    <property type="entry name" value="FlgK_D1"/>
    <property type="match status" value="1"/>
</dbReference>
<dbReference type="NCBIfam" id="TIGR02492">
    <property type="entry name" value="flgK_ends"/>
    <property type="match status" value="1"/>
</dbReference>
<accession>A0ABW6CTI1</accession>
<dbReference type="SUPFAM" id="SSF64518">
    <property type="entry name" value="Phase 1 flagellin"/>
    <property type="match status" value="1"/>
</dbReference>
<feature type="domain" description="Flagellar basal-body/hook protein C-terminal" evidence="8">
    <location>
        <begin position="657"/>
        <end position="694"/>
    </location>
</feature>
<dbReference type="PANTHER" id="PTHR30033">
    <property type="entry name" value="FLAGELLAR HOOK-ASSOCIATED PROTEIN 1"/>
    <property type="match status" value="1"/>
</dbReference>
<keyword evidence="6" id="KW-0975">Bacterial flagellum</keyword>
<dbReference type="EMBL" id="JAOTJD010000054">
    <property type="protein sequence ID" value="MFD3266350.1"/>
    <property type="molecule type" value="Genomic_DNA"/>
</dbReference>
<dbReference type="Pfam" id="PF00460">
    <property type="entry name" value="Flg_bb_rod"/>
    <property type="match status" value="1"/>
</dbReference>
<organism evidence="10 11">
    <name type="scientific">Phenylobacterium ferrooxidans</name>
    <dbReference type="NCBI Taxonomy" id="2982689"/>
    <lineage>
        <taxon>Bacteria</taxon>
        <taxon>Pseudomonadati</taxon>
        <taxon>Pseudomonadota</taxon>
        <taxon>Alphaproteobacteria</taxon>
        <taxon>Caulobacterales</taxon>
        <taxon>Caulobacteraceae</taxon>
        <taxon>Phenylobacterium</taxon>
    </lineage>
</organism>
<feature type="domain" description="Flagellar hook-associated protein FlgK helical" evidence="9">
    <location>
        <begin position="91"/>
        <end position="309"/>
    </location>
</feature>
<dbReference type="PANTHER" id="PTHR30033:SF2">
    <property type="entry name" value="FLAGELLAR HOOK PROTEIN"/>
    <property type="match status" value="1"/>
</dbReference>
<keyword evidence="11" id="KW-1185">Reference proteome</keyword>
<evidence type="ECO:0000256" key="1">
    <source>
        <dbReference type="ARBA" id="ARBA00004117"/>
    </source>
</evidence>
<reference evidence="10 11" key="1">
    <citation type="submission" date="2022-09" db="EMBL/GenBank/DDBJ databases">
        <title>New species of Phenylobacterium.</title>
        <authorList>
            <person name="Mieszkin S."/>
        </authorList>
    </citation>
    <scope>NUCLEOTIDE SEQUENCE [LARGE SCALE GENOMIC DNA]</scope>
    <source>
        <strain evidence="10 11">HK31-G</strain>
    </source>
</reference>
<keyword evidence="10" id="KW-0282">Flagellum</keyword>
<evidence type="ECO:0000259" key="8">
    <source>
        <dbReference type="Pfam" id="PF06429"/>
    </source>
</evidence>
<dbReference type="Proteomes" id="UP001598130">
    <property type="component" value="Unassembled WGS sequence"/>
</dbReference>
<evidence type="ECO:0000313" key="11">
    <source>
        <dbReference type="Proteomes" id="UP001598130"/>
    </source>
</evidence>
<keyword evidence="10" id="KW-0969">Cilium</keyword>
<evidence type="ECO:0000256" key="2">
    <source>
        <dbReference type="ARBA" id="ARBA00004613"/>
    </source>
</evidence>
<gene>
    <name evidence="10" type="primary">flgK</name>
    <name evidence="10" type="ORF">OCL97_20605</name>
</gene>
<dbReference type="InterPro" id="IPR001444">
    <property type="entry name" value="Flag_bb_rod_N"/>
</dbReference>
<keyword evidence="10" id="KW-0966">Cell projection</keyword>
<proteinExistence type="inferred from homology"/>
<evidence type="ECO:0000256" key="4">
    <source>
        <dbReference type="ARBA" id="ARBA00016244"/>
    </source>
</evidence>
<evidence type="ECO:0000256" key="6">
    <source>
        <dbReference type="ARBA" id="ARBA00023143"/>
    </source>
</evidence>
<name>A0ABW6CTI1_9CAUL</name>
<dbReference type="RefSeq" id="WP_377371605.1">
    <property type="nucleotide sequence ID" value="NZ_JAOTJD010000054.1"/>
</dbReference>
<feature type="domain" description="Flagellar basal body rod protein N-terminal" evidence="7">
    <location>
        <begin position="7"/>
        <end position="36"/>
    </location>
</feature>
<evidence type="ECO:0000259" key="9">
    <source>
        <dbReference type="Pfam" id="PF22638"/>
    </source>
</evidence>
<dbReference type="PRINTS" id="PR01005">
    <property type="entry name" value="FLGHOOKAP1"/>
</dbReference>
<comment type="subcellular location">
    <subcellularLocation>
        <location evidence="1">Bacterial flagellum basal body</location>
    </subcellularLocation>
    <subcellularLocation>
        <location evidence="2">Secreted</location>
    </subcellularLocation>
</comment>
<comment type="caution">
    <text evidence="10">The sequence shown here is derived from an EMBL/GenBank/DDBJ whole genome shotgun (WGS) entry which is preliminary data.</text>
</comment>
<evidence type="ECO:0000313" key="10">
    <source>
        <dbReference type="EMBL" id="MFD3266350.1"/>
    </source>
</evidence>
<dbReference type="Pfam" id="PF06429">
    <property type="entry name" value="Flg_bbr_C"/>
    <property type="match status" value="1"/>
</dbReference>
<dbReference type="InterPro" id="IPR019776">
    <property type="entry name" value="Flagellar_basal_body_rod_CS"/>
</dbReference>
<dbReference type="PROSITE" id="PS00588">
    <property type="entry name" value="FLAGELLA_BB_ROD"/>
    <property type="match status" value="1"/>
</dbReference>